<dbReference type="Proteomes" id="UP000326865">
    <property type="component" value="Unassembled WGS sequence"/>
</dbReference>
<organism evidence="5 6">
    <name type="scientific">Halosegnis rubeus</name>
    <dbReference type="NCBI Taxonomy" id="2212850"/>
    <lineage>
        <taxon>Archaea</taxon>
        <taxon>Methanobacteriati</taxon>
        <taxon>Methanobacteriota</taxon>
        <taxon>Stenosarchaea group</taxon>
        <taxon>Halobacteria</taxon>
        <taxon>Halobacteriales</taxon>
        <taxon>Natronomonadaceae</taxon>
        <taxon>Halosegnis</taxon>
    </lineage>
</organism>
<dbReference type="AlphaFoldDB" id="A0A5N5UH93"/>
<evidence type="ECO:0000313" key="4">
    <source>
        <dbReference type="EMBL" id="KAB7516394.1"/>
    </source>
</evidence>
<sequence>MGSPPEIDWLTAMRLELERYREERAEDTVTLHDIYDFSESRLAKQFPENDHVRAKIRQLLQRLRDHGEVEFLDDEGTYQIREIQLKNSTGLSLPVETDDTGAVDTHTLGLYLIPVNDDWRERFENSVEEPHDLHQYENVPPQVEGLDRLRIWGTTETDGDKKQSAIDQMSPDDCLLFYHAGEFFAGGTVGRTFENSDVGELLWNNPESRYLFTVENFTHSVSPIKIVWDMVGYESRQVVQGFTRVADDRVSNIREEHGSLESLILKSDSGEPSPEEIEEEKSELTQAVESEPELTEDDTEFVETRRKARDSAFRELVRDAYDNTCAVCGSQRESPDGNPEVEAAHIFPHSEGGSDDIRNGIALCKFHHWAFDSGWLSFTDDHEIIVAEATDKNGYHELKQLEGRWLRLPENEEAHPHPMFLEQHREIQQFD</sequence>
<dbReference type="InterPro" id="IPR036388">
    <property type="entry name" value="WH-like_DNA-bd_sf"/>
</dbReference>
<dbReference type="InterPro" id="IPR003615">
    <property type="entry name" value="HNH_nuc"/>
</dbReference>
<keyword evidence="8" id="KW-1185">Reference proteome</keyword>
<evidence type="ECO:0000313" key="6">
    <source>
        <dbReference type="Proteomes" id="UP000326207"/>
    </source>
</evidence>
<evidence type="ECO:0000313" key="5">
    <source>
        <dbReference type="EMBL" id="KAB7517617.1"/>
    </source>
</evidence>
<accession>A0A5N5UCU2</accession>
<dbReference type="SMART" id="SM00507">
    <property type="entry name" value="HNHc"/>
    <property type="match status" value="1"/>
</dbReference>
<evidence type="ECO:0000313" key="8">
    <source>
        <dbReference type="Proteomes" id="UP000326865"/>
    </source>
</evidence>
<proteinExistence type="predicted"/>
<evidence type="ECO:0000313" key="7">
    <source>
        <dbReference type="Proteomes" id="UP000326302"/>
    </source>
</evidence>
<dbReference type="InterPro" id="IPR041368">
    <property type="entry name" value="DRP_C"/>
</dbReference>
<evidence type="ECO:0000313" key="3">
    <source>
        <dbReference type="EMBL" id="KAB7515342.1"/>
    </source>
</evidence>
<dbReference type="Proteomes" id="UP000326302">
    <property type="component" value="Unassembled WGS sequence"/>
</dbReference>
<evidence type="ECO:0000259" key="2">
    <source>
        <dbReference type="SMART" id="SM00507"/>
    </source>
</evidence>
<feature type="region of interest" description="Disordered" evidence="1">
    <location>
        <begin position="261"/>
        <end position="298"/>
    </location>
</feature>
<dbReference type="OrthoDB" id="11472at2157"/>
<dbReference type="EMBL" id="QJOW01000003">
    <property type="protein sequence ID" value="KAB7515342.1"/>
    <property type="molecule type" value="Genomic_DNA"/>
</dbReference>
<reference evidence="6 7" key="1">
    <citation type="submission" date="2019-10" db="EMBL/GenBank/DDBJ databases">
        <title>Unraveling microbial dark matter from salterns through culturing: the case of the genus Halosegnis.</title>
        <authorList>
            <person name="Duran-Viseras A."/>
            <person name="Andrei A.-S."/>
            <person name="Vera-Gargallo B."/>
            <person name="Ghai R."/>
            <person name="Sanchez-Porro C."/>
            <person name="Ventosa A."/>
        </authorList>
    </citation>
    <scope>NUCLEOTIDE SEQUENCE [LARGE SCALE GENOMIC DNA]</scope>
    <source>
        <strain evidence="3 7">F17-44</strain>
        <strain evidence="4 8">F18-79</strain>
        <strain evidence="5 6">F19-13</strain>
    </source>
</reference>
<feature type="domain" description="HNH nuclease" evidence="2">
    <location>
        <begin position="312"/>
        <end position="369"/>
    </location>
</feature>
<dbReference type="Proteomes" id="UP000326207">
    <property type="component" value="Unassembled WGS sequence"/>
</dbReference>
<dbReference type="Pfam" id="PF13391">
    <property type="entry name" value="HNH_2"/>
    <property type="match status" value="1"/>
</dbReference>
<protein>
    <recommendedName>
        <fullName evidence="2">HNH nuclease domain-containing protein</fullName>
    </recommendedName>
</protein>
<dbReference type="Gene3D" id="1.10.30.50">
    <property type="match status" value="1"/>
</dbReference>
<evidence type="ECO:0000256" key="1">
    <source>
        <dbReference type="SAM" id="MobiDB-lite"/>
    </source>
</evidence>
<accession>A0A5N5UH93</accession>
<gene>
    <name evidence="4" type="ORF">DM867_04550</name>
    <name evidence="3" type="ORF">DMP03_08935</name>
    <name evidence="5" type="ORF">DP108_08570</name>
</gene>
<dbReference type="RefSeq" id="WP_152120341.1">
    <property type="nucleotide sequence ID" value="NZ_QJOW01000003.1"/>
</dbReference>
<dbReference type="Pfam" id="PF17726">
    <property type="entry name" value="DpnI_C"/>
    <property type="match status" value="1"/>
</dbReference>
<dbReference type="EMBL" id="QMDY01000004">
    <property type="protein sequence ID" value="KAB7517617.1"/>
    <property type="molecule type" value="Genomic_DNA"/>
</dbReference>
<accession>A0A5N5UCI3</accession>
<comment type="caution">
    <text evidence="5">The sequence shown here is derived from an EMBL/GenBank/DDBJ whole genome shotgun (WGS) entry which is preliminary data.</text>
</comment>
<dbReference type="CDD" id="cd00085">
    <property type="entry name" value="HNHc"/>
    <property type="match status" value="1"/>
</dbReference>
<dbReference type="Gene3D" id="1.10.10.10">
    <property type="entry name" value="Winged helix-like DNA-binding domain superfamily/Winged helix DNA-binding domain"/>
    <property type="match status" value="1"/>
</dbReference>
<dbReference type="EMBL" id="QKKZ01000001">
    <property type="protein sequence ID" value="KAB7516394.1"/>
    <property type="molecule type" value="Genomic_DNA"/>
</dbReference>
<name>A0A5N5UH93_9EURY</name>